<feature type="transmembrane region" description="Helical" evidence="1">
    <location>
        <begin position="12"/>
        <end position="31"/>
    </location>
</feature>
<organism evidence="2">
    <name type="scientific">freshwater metagenome</name>
    <dbReference type="NCBI Taxonomy" id="449393"/>
    <lineage>
        <taxon>unclassified sequences</taxon>
        <taxon>metagenomes</taxon>
        <taxon>ecological metagenomes</taxon>
    </lineage>
</organism>
<evidence type="ECO:0000313" key="4">
    <source>
        <dbReference type="EMBL" id="CAB4817456.1"/>
    </source>
</evidence>
<name>A0A6J5YTU0_9ZZZZ</name>
<dbReference type="EMBL" id="CAFBRY010000003">
    <property type="protein sequence ID" value="CAB5136689.1"/>
    <property type="molecule type" value="Genomic_DNA"/>
</dbReference>
<keyword evidence="1" id="KW-0812">Transmembrane</keyword>
<keyword evidence="1" id="KW-1133">Transmembrane helix</keyword>
<proteinExistence type="predicted"/>
<evidence type="ECO:0000313" key="2">
    <source>
        <dbReference type="EMBL" id="CAB4331399.1"/>
    </source>
</evidence>
<keyword evidence="1" id="KW-0472">Membrane</keyword>
<reference evidence="2" key="1">
    <citation type="submission" date="2020-05" db="EMBL/GenBank/DDBJ databases">
        <authorList>
            <person name="Chiriac C."/>
            <person name="Salcher M."/>
            <person name="Ghai R."/>
            <person name="Kavagutti S V."/>
        </authorList>
    </citation>
    <scope>NUCLEOTIDE SEQUENCE</scope>
</reference>
<dbReference type="AlphaFoldDB" id="A0A6J5YTU0"/>
<evidence type="ECO:0000313" key="3">
    <source>
        <dbReference type="EMBL" id="CAB4721163.1"/>
    </source>
</evidence>
<gene>
    <name evidence="3" type="ORF">UFOPK2731_00136</name>
    <name evidence="4" type="ORF">UFOPK3161_00323</name>
    <name evidence="2" type="ORF">UFOPK3962_00218</name>
    <name evidence="5" type="ORF">UFOPK4427_00224</name>
</gene>
<dbReference type="EMBL" id="CAFABC010000004">
    <property type="protein sequence ID" value="CAB4817456.1"/>
    <property type="molecule type" value="Genomic_DNA"/>
</dbReference>
<protein>
    <submittedName>
        <fullName evidence="2">Unannotated protein</fullName>
    </submittedName>
</protein>
<dbReference type="EMBL" id="CAEZYO010000002">
    <property type="protein sequence ID" value="CAB4721163.1"/>
    <property type="molecule type" value="Genomic_DNA"/>
</dbReference>
<evidence type="ECO:0000313" key="5">
    <source>
        <dbReference type="EMBL" id="CAB5136689.1"/>
    </source>
</evidence>
<evidence type="ECO:0000256" key="1">
    <source>
        <dbReference type="SAM" id="Phobius"/>
    </source>
</evidence>
<dbReference type="EMBL" id="CAESAH010000003">
    <property type="protein sequence ID" value="CAB4331399.1"/>
    <property type="molecule type" value="Genomic_DNA"/>
</dbReference>
<accession>A0A6J5YTU0</accession>
<sequence>MSYFSEPEKKPIPLRIGLLIIALVAVGATYASNISINGSNRIEFGQGVYAVEACNGWVQIQIPTVSPDASGYSPITGFLIDGVDPDQCRSTLLHFKAFSNLSSEPIPLFSSTDPATPETTFFQVSLNVDEYGSIQLVDDNGTPIEESLDEFGAPIPGAPIAFSIDPDTRRITVDFSLYPQSHWPDLYSLTIESGPNNVAASEG</sequence>